<feature type="transmembrane region" description="Helical" evidence="5">
    <location>
        <begin position="374"/>
        <end position="395"/>
    </location>
</feature>
<evidence type="ECO:0000256" key="2">
    <source>
        <dbReference type="ARBA" id="ARBA00022692"/>
    </source>
</evidence>
<dbReference type="AlphaFoldDB" id="A0A2T7Q1M2"/>
<evidence type="ECO:0000256" key="3">
    <source>
        <dbReference type="ARBA" id="ARBA00022989"/>
    </source>
</evidence>
<evidence type="ECO:0000256" key="4">
    <source>
        <dbReference type="ARBA" id="ARBA00023136"/>
    </source>
</evidence>
<organism evidence="7 8">
    <name type="scientific">Pomacea canaliculata</name>
    <name type="common">Golden apple snail</name>
    <dbReference type="NCBI Taxonomy" id="400727"/>
    <lineage>
        <taxon>Eukaryota</taxon>
        <taxon>Metazoa</taxon>
        <taxon>Spiralia</taxon>
        <taxon>Lophotrochozoa</taxon>
        <taxon>Mollusca</taxon>
        <taxon>Gastropoda</taxon>
        <taxon>Caenogastropoda</taxon>
        <taxon>Architaenioglossa</taxon>
        <taxon>Ampullarioidea</taxon>
        <taxon>Ampullariidae</taxon>
        <taxon>Pomacea</taxon>
    </lineage>
</organism>
<feature type="transmembrane region" description="Helical" evidence="5">
    <location>
        <begin position="48"/>
        <end position="69"/>
    </location>
</feature>
<evidence type="ECO:0000313" key="8">
    <source>
        <dbReference type="Proteomes" id="UP000245119"/>
    </source>
</evidence>
<feature type="domain" description="Amino acid transporter transmembrane" evidence="6">
    <location>
        <begin position="119"/>
        <end position="173"/>
    </location>
</feature>
<protein>
    <recommendedName>
        <fullName evidence="6">Amino acid transporter transmembrane domain-containing protein</fullName>
    </recommendedName>
</protein>
<name>A0A2T7Q1M2_POMCA</name>
<dbReference type="GO" id="GO:0005774">
    <property type="term" value="C:vacuolar membrane"/>
    <property type="evidence" value="ECO:0007669"/>
    <property type="project" value="TreeGrafter"/>
</dbReference>
<evidence type="ECO:0000256" key="1">
    <source>
        <dbReference type="ARBA" id="ARBA00004141"/>
    </source>
</evidence>
<dbReference type="PANTHER" id="PTHR22950">
    <property type="entry name" value="AMINO ACID TRANSPORTER"/>
    <property type="match status" value="1"/>
</dbReference>
<feature type="transmembrane region" description="Helical" evidence="5">
    <location>
        <begin position="415"/>
        <end position="436"/>
    </location>
</feature>
<feature type="domain" description="Amino acid transporter transmembrane" evidence="6">
    <location>
        <begin position="23"/>
        <end position="74"/>
    </location>
</feature>
<comment type="caution">
    <text evidence="7">The sequence shown here is derived from an EMBL/GenBank/DDBJ whole genome shotgun (WGS) entry which is preliminary data.</text>
</comment>
<evidence type="ECO:0000313" key="7">
    <source>
        <dbReference type="EMBL" id="PVD39563.1"/>
    </source>
</evidence>
<evidence type="ECO:0000256" key="5">
    <source>
        <dbReference type="SAM" id="Phobius"/>
    </source>
</evidence>
<evidence type="ECO:0000259" key="6">
    <source>
        <dbReference type="Pfam" id="PF01490"/>
    </source>
</evidence>
<keyword evidence="2 5" id="KW-0812">Transmembrane</keyword>
<dbReference type="InterPro" id="IPR013057">
    <property type="entry name" value="AA_transpt_TM"/>
</dbReference>
<feature type="domain" description="Amino acid transporter transmembrane" evidence="6">
    <location>
        <begin position="279"/>
        <end position="573"/>
    </location>
</feature>
<feature type="transmembrane region" description="Helical" evidence="5">
    <location>
        <begin position="519"/>
        <end position="537"/>
    </location>
</feature>
<feature type="transmembrane region" description="Helical" evidence="5">
    <location>
        <begin position="129"/>
        <end position="162"/>
    </location>
</feature>
<dbReference type="PANTHER" id="PTHR22950:SF700">
    <property type="entry name" value="AMINO ACID TRANSPORTER TRANSMEMBRANE DOMAIN-CONTAINING PROTEIN"/>
    <property type="match status" value="1"/>
</dbReference>
<keyword evidence="8" id="KW-1185">Reference proteome</keyword>
<keyword evidence="4 5" id="KW-0472">Membrane</keyword>
<dbReference type="OrthoDB" id="1684102at2759"/>
<reference evidence="7 8" key="1">
    <citation type="submission" date="2018-04" db="EMBL/GenBank/DDBJ databases">
        <title>The genome of golden apple snail Pomacea canaliculata provides insight into stress tolerance and invasive adaptation.</title>
        <authorList>
            <person name="Liu C."/>
            <person name="Liu B."/>
            <person name="Ren Y."/>
            <person name="Zhang Y."/>
            <person name="Wang H."/>
            <person name="Li S."/>
            <person name="Jiang F."/>
            <person name="Yin L."/>
            <person name="Zhang G."/>
            <person name="Qian W."/>
            <person name="Fan W."/>
        </authorList>
    </citation>
    <scope>NUCLEOTIDE SEQUENCE [LARGE SCALE GENOMIC DNA]</scope>
    <source>
        <strain evidence="7">SZHN2017</strain>
        <tissue evidence="7">Muscle</tissue>
    </source>
</reference>
<feature type="transmembrane region" description="Helical" evidence="5">
    <location>
        <begin position="558"/>
        <end position="577"/>
    </location>
</feature>
<feature type="transmembrane region" description="Helical" evidence="5">
    <location>
        <begin position="497"/>
        <end position="513"/>
    </location>
</feature>
<gene>
    <name evidence="7" type="ORF">C0Q70_02198</name>
</gene>
<dbReference type="Proteomes" id="UP000245119">
    <property type="component" value="Linkage Group LG1"/>
</dbReference>
<feature type="transmembrane region" description="Helical" evidence="5">
    <location>
        <begin position="301"/>
        <end position="322"/>
    </location>
</feature>
<feature type="transmembrane region" description="Helical" evidence="5">
    <location>
        <begin position="277"/>
        <end position="294"/>
    </location>
</feature>
<dbReference type="GO" id="GO:0015179">
    <property type="term" value="F:L-amino acid transmembrane transporter activity"/>
    <property type="evidence" value="ECO:0007669"/>
    <property type="project" value="TreeGrafter"/>
</dbReference>
<dbReference type="Pfam" id="PF01490">
    <property type="entry name" value="Aa_trans"/>
    <property type="match status" value="3"/>
</dbReference>
<keyword evidence="3 5" id="KW-1133">Transmembrane helix</keyword>
<proteinExistence type="predicted"/>
<dbReference type="EMBL" id="PZQS01000001">
    <property type="protein sequence ID" value="PVD39563.1"/>
    <property type="molecule type" value="Genomic_DNA"/>
</dbReference>
<accession>A0A2T7Q1M2</accession>
<dbReference type="STRING" id="400727.A0A2T7Q1M2"/>
<sequence>MPSESVYEGPLRRPSLKMHLTDFANVLKAFIGSNYLTIAFAFCQSGLGLGIAGLLLVASLTAHCCHLLVKCKYYAINHILELHARPSLQHPKEHSSYDGYTNGNNSEPDRDEKYLMEEKLKHCLNFGDLGWLCFGKVGVAVVNAGIIMTQFGFCVGYCIFIGNTIFSMFPLYNCSEVVAENAILSPLISLERISDTREPVQSNNSTTLSPAQHVSFVNLSNLDVSKFLSSIFGRSTEKTSTWINNFSTSDILAAVLPSELPEPQRSELRRGDGVPDLRLLVLCPVFIFIILTLIRNVRQLGVISAIANIAIFVGCIEVLVFLTVDFELSTTYVWYNIRDMPIFLGLVTSSYEGIGTILPIEASMEGNRHNFAKFLYGAVALLTLILGGFGVLGYVRFGLDVQQMINANIPPGGALSLAVNTCLCVGVLLTFPLMMFPVVDLAEIYIFGNGRIFGPKHEHEKNITERQKLLPEHKELPIFISVTGKVSTQVSTWKRNVLRIIIVLMAGGLAVLLRNSFAYVSAFVGAVGSTVLAYILPCVFHLKLHWHHLPLLVKVKDIVIILVGFCVALPGSIVFFWTSSGMRVHEA</sequence>
<comment type="subcellular location">
    <subcellularLocation>
        <location evidence="1">Membrane</location>
        <topology evidence="1">Multi-pass membrane protein</topology>
    </subcellularLocation>
</comment>